<organism evidence="10 11">
    <name type="scientific">Sistotremastrum suecicum HHB10207 ss-3</name>
    <dbReference type="NCBI Taxonomy" id="1314776"/>
    <lineage>
        <taxon>Eukaryota</taxon>
        <taxon>Fungi</taxon>
        <taxon>Dikarya</taxon>
        <taxon>Basidiomycota</taxon>
        <taxon>Agaricomycotina</taxon>
        <taxon>Agaricomycetes</taxon>
        <taxon>Sistotremastrales</taxon>
        <taxon>Sistotremastraceae</taxon>
        <taxon>Sistotremastrum</taxon>
    </lineage>
</organism>
<dbReference type="GO" id="GO:0006744">
    <property type="term" value="P:ubiquinone biosynthetic process"/>
    <property type="evidence" value="ECO:0007669"/>
    <property type="project" value="UniProtKB-UniRule"/>
</dbReference>
<evidence type="ECO:0000256" key="9">
    <source>
        <dbReference type="HAMAP-Rule" id="MF_03189"/>
    </source>
</evidence>
<dbReference type="InterPro" id="IPR044878">
    <property type="entry name" value="UbiA_sf"/>
</dbReference>
<dbReference type="GO" id="GO:0005743">
    <property type="term" value="C:mitochondrial inner membrane"/>
    <property type="evidence" value="ECO:0007669"/>
    <property type="project" value="UniProtKB-SubCell"/>
</dbReference>
<dbReference type="Gene3D" id="1.10.357.140">
    <property type="entry name" value="UbiA prenyltransferase"/>
    <property type="match status" value="1"/>
</dbReference>
<evidence type="ECO:0000256" key="1">
    <source>
        <dbReference type="ARBA" id="ARBA00001946"/>
    </source>
</evidence>
<dbReference type="GO" id="GO:0008299">
    <property type="term" value="P:isoprenoid biosynthetic process"/>
    <property type="evidence" value="ECO:0007669"/>
    <property type="project" value="UniProtKB-UniRule"/>
</dbReference>
<protein>
    <recommendedName>
        <fullName evidence="9">4-hydroxybenzoate polyprenyltransferase, mitochondrial</fullName>
        <shortName evidence="9">4-HB polyprenyltransferase</shortName>
        <ecNumber evidence="9">2.5.1.39</ecNumber>
    </recommendedName>
    <alternativeName>
        <fullName evidence="9">Para-hydroxybenzoate--polyprenyltransferase</fullName>
        <shortName evidence="9">PHB:PPT</shortName>
        <shortName evidence="9">PHB:polyprenyltransferase</shortName>
    </alternativeName>
</protein>
<proteinExistence type="inferred from homology"/>
<keyword evidence="11" id="KW-1185">Reference proteome</keyword>
<comment type="pathway">
    <text evidence="3">Secondary metabolite biosynthesis.</text>
</comment>
<comment type="subcellular location">
    <subcellularLocation>
        <location evidence="2">Membrane</location>
        <topology evidence="2">Multi-pass membrane protein</topology>
    </subcellularLocation>
    <subcellularLocation>
        <location evidence="9">Mitochondrion inner membrane</location>
        <topology evidence="9">Multi-pass membrane protein</topology>
        <orientation evidence="9">Matrix side</orientation>
    </subcellularLocation>
</comment>
<keyword evidence="9" id="KW-0831">Ubiquinone biosynthesis</keyword>
<evidence type="ECO:0000256" key="7">
    <source>
        <dbReference type="ARBA" id="ARBA00022989"/>
    </source>
</evidence>
<dbReference type="FunFam" id="1.10.357.140:FF:000008">
    <property type="entry name" value="4-hydroxybenzoate octaprenyltransferase"/>
    <property type="match status" value="1"/>
</dbReference>
<evidence type="ECO:0000256" key="2">
    <source>
        <dbReference type="ARBA" id="ARBA00004141"/>
    </source>
</evidence>
<keyword evidence="8 9" id="KW-0472">Membrane</keyword>
<name>A0A166AUS6_9AGAM</name>
<gene>
    <name evidence="10" type="ORF">SISSUDRAFT_1051061</name>
</gene>
<comment type="function">
    <text evidence="9">Catalyzes the prenylation of para-hydroxybenzoate (PHB) with an all-trans polyprenyl group. Mediates the second step in the final reaction sequence of coenzyme Q (CoQ) biosynthesis, which is the condensation of the polyisoprenoid side chain with PHB, generating the first membrane-bound Q intermediate.</text>
</comment>
<evidence type="ECO:0000313" key="11">
    <source>
        <dbReference type="Proteomes" id="UP000076798"/>
    </source>
</evidence>
<dbReference type="UniPathway" id="UPA00232"/>
<dbReference type="InterPro" id="IPR039653">
    <property type="entry name" value="Prenyltransferase"/>
</dbReference>
<dbReference type="InterPro" id="IPR006370">
    <property type="entry name" value="HB_polyprenyltransferase-like"/>
</dbReference>
<dbReference type="GO" id="GO:0008412">
    <property type="term" value="F:4-hydroxybenzoate polyprenyltransferase activity"/>
    <property type="evidence" value="ECO:0007669"/>
    <property type="project" value="UniProtKB-EC"/>
</dbReference>
<evidence type="ECO:0000256" key="3">
    <source>
        <dbReference type="ARBA" id="ARBA00005179"/>
    </source>
</evidence>
<evidence type="ECO:0000256" key="5">
    <source>
        <dbReference type="ARBA" id="ARBA00022679"/>
    </source>
</evidence>
<evidence type="ECO:0000256" key="8">
    <source>
        <dbReference type="ARBA" id="ARBA00023136"/>
    </source>
</evidence>
<keyword evidence="7 9" id="KW-1133">Transmembrane helix</keyword>
<keyword evidence="6 9" id="KW-0812">Transmembrane</keyword>
<feature type="transmembrane region" description="Helical" evidence="9">
    <location>
        <begin position="173"/>
        <end position="196"/>
    </location>
</feature>
<comment type="similarity">
    <text evidence="4 9">Belongs to the UbiA prenyltransferase family.</text>
</comment>
<feature type="transmembrane region" description="Helical" evidence="9">
    <location>
        <begin position="242"/>
        <end position="263"/>
    </location>
</feature>
<dbReference type="Proteomes" id="UP000076798">
    <property type="component" value="Unassembled WGS sequence"/>
</dbReference>
<dbReference type="HAMAP" id="MF_01635">
    <property type="entry name" value="UbiA"/>
    <property type="match status" value="1"/>
</dbReference>
<dbReference type="CDD" id="cd13959">
    <property type="entry name" value="PT_UbiA_COQ2"/>
    <property type="match status" value="1"/>
</dbReference>
<dbReference type="PANTHER" id="PTHR11048:SF28">
    <property type="entry name" value="4-HYDROXYBENZOATE POLYPRENYLTRANSFERASE, MITOCHONDRIAL"/>
    <property type="match status" value="1"/>
</dbReference>
<dbReference type="Pfam" id="PF01040">
    <property type="entry name" value="UbiA"/>
    <property type="match status" value="1"/>
</dbReference>
<dbReference type="AlphaFoldDB" id="A0A166AUS6"/>
<accession>A0A166AUS6</accession>
<feature type="transmembrane region" description="Helical" evidence="9">
    <location>
        <begin position="217"/>
        <end position="236"/>
    </location>
</feature>
<comment type="pathway">
    <text evidence="9">Cofactor biosynthesis; ubiquinone biosynthesis.</text>
</comment>
<dbReference type="STRING" id="1314776.A0A166AUS6"/>
<evidence type="ECO:0000256" key="6">
    <source>
        <dbReference type="ARBA" id="ARBA00022692"/>
    </source>
</evidence>
<dbReference type="InterPro" id="IPR000537">
    <property type="entry name" value="UbiA_prenyltransferase"/>
</dbReference>
<evidence type="ECO:0000256" key="4">
    <source>
        <dbReference type="ARBA" id="ARBA00005985"/>
    </source>
</evidence>
<keyword evidence="9" id="KW-0496">Mitochondrion</keyword>
<sequence>MTMGDALHVVVPYIKLARLHILAGPSLVWWPCAWALTLVAISTGMPTIILIKMLSLFFIGSFTLHSAECVWNDICDVDFDRKVERTKNRPLAAGQISLQAAGLFLLPQVCLCLGLLLLTSAETIYVGLFGLFFLDTLYPLMKRVTYWPQAWLGIAINWGIPVAGLAATDRPDWRMLGALLVGAWCWTLHYDTCYAFQDKKDDVDAGVKSTALLFGQWGRPFLLFFSAGFITSLWSATRLANMGMLGTFLSIGGAAFHLLWQLLTIDPENPMSCGSVFKSNGEQLGWIVWSGMLLDYQLKQFA</sequence>
<dbReference type="PANTHER" id="PTHR11048">
    <property type="entry name" value="PRENYLTRANSFERASES"/>
    <property type="match status" value="1"/>
</dbReference>
<reference evidence="10 11" key="1">
    <citation type="journal article" date="2016" name="Mol. Biol. Evol.">
        <title>Comparative Genomics of Early-Diverging Mushroom-Forming Fungi Provides Insights into the Origins of Lignocellulose Decay Capabilities.</title>
        <authorList>
            <person name="Nagy L.G."/>
            <person name="Riley R."/>
            <person name="Tritt A."/>
            <person name="Adam C."/>
            <person name="Daum C."/>
            <person name="Floudas D."/>
            <person name="Sun H."/>
            <person name="Yadav J.S."/>
            <person name="Pangilinan J."/>
            <person name="Larsson K.H."/>
            <person name="Matsuura K."/>
            <person name="Barry K."/>
            <person name="Labutti K."/>
            <person name="Kuo R."/>
            <person name="Ohm R.A."/>
            <person name="Bhattacharya S.S."/>
            <person name="Shirouzu T."/>
            <person name="Yoshinaga Y."/>
            <person name="Martin F.M."/>
            <person name="Grigoriev I.V."/>
            <person name="Hibbett D.S."/>
        </authorList>
    </citation>
    <scope>NUCLEOTIDE SEQUENCE [LARGE SCALE GENOMIC DNA]</scope>
    <source>
        <strain evidence="10 11">HHB10207 ss-3</strain>
    </source>
</reference>
<feature type="transmembrane region" description="Helical" evidence="9">
    <location>
        <begin position="150"/>
        <end position="167"/>
    </location>
</feature>
<dbReference type="OrthoDB" id="18170at2759"/>
<dbReference type="EC" id="2.5.1.39" evidence="9"/>
<feature type="transmembrane region" description="Helical" evidence="9">
    <location>
        <begin position="28"/>
        <end position="51"/>
    </location>
</feature>
<dbReference type="EMBL" id="KV428131">
    <property type="protein sequence ID" value="KZT35699.1"/>
    <property type="molecule type" value="Genomic_DNA"/>
</dbReference>
<keyword evidence="5 9" id="KW-0808">Transferase</keyword>
<keyword evidence="9" id="KW-0414">Isoprene biosynthesis</keyword>
<comment type="cofactor">
    <cofactor evidence="1 9">
        <name>Mg(2+)</name>
        <dbReference type="ChEBI" id="CHEBI:18420"/>
    </cofactor>
</comment>
<comment type="catalytic activity">
    <reaction evidence="9">
        <text>an all-trans-polyprenyl diphosphate + 4-hydroxybenzoate = a 4-hydroxy-3-(all-trans-polyprenyl)benzoate + diphosphate</text>
        <dbReference type="Rhea" id="RHEA:44504"/>
        <dbReference type="Rhea" id="RHEA-COMP:9514"/>
        <dbReference type="Rhea" id="RHEA-COMP:9564"/>
        <dbReference type="ChEBI" id="CHEBI:17879"/>
        <dbReference type="ChEBI" id="CHEBI:33019"/>
        <dbReference type="ChEBI" id="CHEBI:58914"/>
        <dbReference type="ChEBI" id="CHEBI:78396"/>
        <dbReference type="EC" id="2.5.1.39"/>
    </reaction>
</comment>
<evidence type="ECO:0000313" key="10">
    <source>
        <dbReference type="EMBL" id="KZT35699.1"/>
    </source>
</evidence>
<dbReference type="PROSITE" id="PS00943">
    <property type="entry name" value="UBIA"/>
    <property type="match status" value="1"/>
</dbReference>
<dbReference type="InterPro" id="IPR030470">
    <property type="entry name" value="UbiA_prenylTrfase_CS"/>
</dbReference>
<keyword evidence="9" id="KW-0999">Mitochondrion inner membrane</keyword>